<evidence type="ECO:0000256" key="1">
    <source>
        <dbReference type="ARBA" id="ARBA00009502"/>
    </source>
</evidence>
<feature type="region of interest" description="Disordered" evidence="2">
    <location>
        <begin position="1"/>
        <end position="52"/>
    </location>
</feature>
<feature type="compositionally biased region" description="Basic and acidic residues" evidence="2">
    <location>
        <begin position="22"/>
        <end position="35"/>
    </location>
</feature>
<dbReference type="SUPFAM" id="SSF48690">
    <property type="entry name" value="Epsilon subunit of mitochondrial F1F0-ATP synthase"/>
    <property type="match status" value="1"/>
</dbReference>
<dbReference type="EMBL" id="JAUCMV010000002">
    <property type="protein sequence ID" value="KAK0418176.1"/>
    <property type="molecule type" value="Genomic_DNA"/>
</dbReference>
<dbReference type="PANTHER" id="PTHR12448">
    <property type="entry name" value="ATP SYNTHASE EPSILON CHAIN, MITOCHONDRIAL"/>
    <property type="match status" value="1"/>
</dbReference>
<evidence type="ECO:0000313" key="3">
    <source>
        <dbReference type="EMBL" id="KAK0418176.1"/>
    </source>
</evidence>
<protein>
    <recommendedName>
        <fullName evidence="5">ATP synthase subunit epsilon, mitochondrial</fullName>
    </recommendedName>
</protein>
<accession>A0AA39I5F8</accession>
<dbReference type="AlphaFoldDB" id="A0AA39I5F8"/>
<comment type="caution">
    <text evidence="3">The sequence shown here is derived from an EMBL/GenBank/DDBJ whole genome shotgun (WGS) entry which is preliminary data.</text>
</comment>
<dbReference type="GO" id="GO:0005743">
    <property type="term" value="C:mitochondrial inner membrane"/>
    <property type="evidence" value="ECO:0007669"/>
    <property type="project" value="InterPro"/>
</dbReference>
<dbReference type="InterPro" id="IPR036742">
    <property type="entry name" value="ATP_synth_F1_esu_sf_mt"/>
</dbReference>
<feature type="compositionally biased region" description="Polar residues" evidence="2">
    <location>
        <begin position="41"/>
        <end position="52"/>
    </location>
</feature>
<proteinExistence type="inferred from homology"/>
<dbReference type="Gene3D" id="1.10.1620.20">
    <property type="entry name" value="ATP synthase, F1 complex, epsilon subunit superfamily, mitochondrial"/>
    <property type="match status" value="1"/>
</dbReference>
<dbReference type="Pfam" id="PF04627">
    <property type="entry name" value="ATP-synt_Eps"/>
    <property type="match status" value="1"/>
</dbReference>
<evidence type="ECO:0000313" key="4">
    <source>
        <dbReference type="Proteomes" id="UP001175271"/>
    </source>
</evidence>
<organism evidence="3 4">
    <name type="scientific">Steinernema hermaphroditum</name>
    <dbReference type="NCBI Taxonomy" id="289476"/>
    <lineage>
        <taxon>Eukaryota</taxon>
        <taxon>Metazoa</taxon>
        <taxon>Ecdysozoa</taxon>
        <taxon>Nematoda</taxon>
        <taxon>Chromadorea</taxon>
        <taxon>Rhabditida</taxon>
        <taxon>Tylenchina</taxon>
        <taxon>Panagrolaimomorpha</taxon>
        <taxon>Strongyloidoidea</taxon>
        <taxon>Steinernematidae</taxon>
        <taxon>Steinernema</taxon>
    </lineage>
</organism>
<evidence type="ECO:0000256" key="2">
    <source>
        <dbReference type="SAM" id="MobiDB-lite"/>
    </source>
</evidence>
<reference evidence="3" key="1">
    <citation type="submission" date="2023-06" db="EMBL/GenBank/DDBJ databases">
        <title>Genomic analysis of the entomopathogenic nematode Steinernema hermaphroditum.</title>
        <authorList>
            <person name="Schwarz E.M."/>
            <person name="Heppert J.K."/>
            <person name="Baniya A."/>
            <person name="Schwartz H.T."/>
            <person name="Tan C.-H."/>
            <person name="Antoshechkin I."/>
            <person name="Sternberg P.W."/>
            <person name="Goodrich-Blair H."/>
            <person name="Dillman A.R."/>
        </authorList>
    </citation>
    <scope>NUCLEOTIDE SEQUENCE</scope>
    <source>
        <strain evidence="3">PS9179</strain>
        <tissue evidence="3">Whole animal</tissue>
    </source>
</reference>
<sequence>MKILQPAPSVQAPATRLASKPSDARRTARGSDTKSRISAPPNGSTALATSLSQARIPMATDLEYDRDQKGFQMTDTNMQWRTAGLNYVRYSQLAAQVVRQCLKDSKSATPKKSLTSIKVTPWQKGGPVKKEQ</sequence>
<dbReference type="GO" id="GO:0042776">
    <property type="term" value="P:proton motive force-driven mitochondrial ATP synthesis"/>
    <property type="evidence" value="ECO:0007669"/>
    <property type="project" value="TreeGrafter"/>
</dbReference>
<dbReference type="PANTHER" id="PTHR12448:SF0">
    <property type="entry name" value="ATP SYNTHASE SUBUNIT EPSILON, MITOCHONDRIAL"/>
    <property type="match status" value="1"/>
</dbReference>
<dbReference type="GO" id="GO:0046933">
    <property type="term" value="F:proton-transporting ATP synthase activity, rotational mechanism"/>
    <property type="evidence" value="ECO:0007669"/>
    <property type="project" value="InterPro"/>
</dbReference>
<feature type="compositionally biased region" description="Polar residues" evidence="2">
    <location>
        <begin position="107"/>
        <end position="118"/>
    </location>
</feature>
<dbReference type="InterPro" id="IPR006721">
    <property type="entry name" value="ATP_synth_F1_esu_mt"/>
</dbReference>
<dbReference type="GO" id="GO:0045259">
    <property type="term" value="C:proton-transporting ATP synthase complex"/>
    <property type="evidence" value="ECO:0007669"/>
    <property type="project" value="InterPro"/>
</dbReference>
<dbReference type="CDD" id="cd12153">
    <property type="entry name" value="F1-ATPase_epsilon"/>
    <property type="match status" value="1"/>
</dbReference>
<name>A0AA39I5F8_9BILA</name>
<keyword evidence="4" id="KW-1185">Reference proteome</keyword>
<gene>
    <name evidence="3" type="ORF">QR680_013414</name>
</gene>
<dbReference type="Proteomes" id="UP001175271">
    <property type="component" value="Unassembled WGS sequence"/>
</dbReference>
<evidence type="ECO:0008006" key="5">
    <source>
        <dbReference type="Google" id="ProtNLM"/>
    </source>
</evidence>
<comment type="similarity">
    <text evidence="1">Belongs to the eukaryotic ATPase epsilon family.</text>
</comment>
<feature type="region of interest" description="Disordered" evidence="2">
    <location>
        <begin position="104"/>
        <end position="132"/>
    </location>
</feature>